<dbReference type="InterPro" id="IPR036097">
    <property type="entry name" value="HisK_dim/P_sf"/>
</dbReference>
<dbReference type="Gene3D" id="1.10.287.130">
    <property type="match status" value="1"/>
</dbReference>
<dbReference type="Gene3D" id="3.30.565.10">
    <property type="entry name" value="Histidine kinase-like ATPase, C-terminal domain"/>
    <property type="match status" value="1"/>
</dbReference>
<dbReference type="SMART" id="SM00342">
    <property type="entry name" value="HTH_ARAC"/>
    <property type="match status" value="1"/>
</dbReference>
<feature type="signal peptide" evidence="14">
    <location>
        <begin position="1"/>
        <end position="20"/>
    </location>
</feature>
<keyword evidence="10" id="KW-0238">DNA-binding</keyword>
<feature type="coiled-coil region" evidence="13">
    <location>
        <begin position="1200"/>
        <end position="1227"/>
    </location>
</feature>
<evidence type="ECO:0000259" key="15">
    <source>
        <dbReference type="PROSITE" id="PS01124"/>
    </source>
</evidence>
<dbReference type="Pfam" id="PF07495">
    <property type="entry name" value="Y_Y_Y"/>
    <property type="match status" value="1"/>
</dbReference>
<dbReference type="STRING" id="1237149.C900_04816"/>
<dbReference type="Pfam" id="PF00072">
    <property type="entry name" value="Response_reg"/>
    <property type="match status" value="1"/>
</dbReference>
<keyword evidence="4" id="KW-0808">Transferase</keyword>
<dbReference type="InterPro" id="IPR011006">
    <property type="entry name" value="CheY-like_superfamily"/>
</dbReference>
<keyword evidence="11" id="KW-0804">Transcription</keyword>
<evidence type="ECO:0000256" key="4">
    <source>
        <dbReference type="ARBA" id="ARBA00022679"/>
    </source>
</evidence>
<dbReference type="PROSITE" id="PS00041">
    <property type="entry name" value="HTH_ARAC_FAMILY_1"/>
    <property type="match status" value="1"/>
</dbReference>
<dbReference type="InterPro" id="IPR036890">
    <property type="entry name" value="HATPase_C_sf"/>
</dbReference>
<dbReference type="InterPro" id="IPR011123">
    <property type="entry name" value="Y_Y_Y"/>
</dbReference>
<comment type="catalytic activity">
    <reaction evidence="1">
        <text>ATP + protein L-histidine = ADP + protein N-phospho-L-histidine.</text>
        <dbReference type="EC" id="2.7.13.3"/>
    </reaction>
</comment>
<organism evidence="18 19">
    <name type="scientific">Fulvivirga imtechensis AK7</name>
    <dbReference type="NCBI Taxonomy" id="1237149"/>
    <lineage>
        <taxon>Bacteria</taxon>
        <taxon>Pseudomonadati</taxon>
        <taxon>Bacteroidota</taxon>
        <taxon>Cytophagia</taxon>
        <taxon>Cytophagales</taxon>
        <taxon>Fulvivirgaceae</taxon>
        <taxon>Fulvivirga</taxon>
    </lineage>
</organism>
<dbReference type="InterPro" id="IPR018060">
    <property type="entry name" value="HTH_AraC"/>
</dbReference>
<dbReference type="FunFam" id="3.30.565.10:FF:000037">
    <property type="entry name" value="Hybrid sensor histidine kinase/response regulator"/>
    <property type="match status" value="1"/>
</dbReference>
<keyword evidence="5" id="KW-0547">Nucleotide-binding</keyword>
<dbReference type="InterPro" id="IPR004358">
    <property type="entry name" value="Sig_transdc_His_kin-like_C"/>
</dbReference>
<name>L8JKY1_9BACT</name>
<dbReference type="GO" id="GO:0003700">
    <property type="term" value="F:DNA-binding transcription factor activity"/>
    <property type="evidence" value="ECO:0007669"/>
    <property type="project" value="InterPro"/>
</dbReference>
<evidence type="ECO:0000256" key="6">
    <source>
        <dbReference type="ARBA" id="ARBA00022777"/>
    </source>
</evidence>
<dbReference type="PROSITE" id="PS50110">
    <property type="entry name" value="RESPONSE_REGULATORY"/>
    <property type="match status" value="1"/>
</dbReference>
<dbReference type="InterPro" id="IPR005467">
    <property type="entry name" value="His_kinase_dom"/>
</dbReference>
<dbReference type="PROSITE" id="PS01124">
    <property type="entry name" value="HTH_ARAC_FAMILY_2"/>
    <property type="match status" value="1"/>
</dbReference>
<comment type="caution">
    <text evidence="18">The sequence shown here is derived from an EMBL/GenBank/DDBJ whole genome shotgun (WGS) entry which is preliminary data.</text>
</comment>
<dbReference type="eggNOG" id="COG5002">
    <property type="taxonomic scope" value="Bacteria"/>
</dbReference>
<evidence type="ECO:0000256" key="11">
    <source>
        <dbReference type="ARBA" id="ARBA00023163"/>
    </source>
</evidence>
<dbReference type="RefSeq" id="WP_009581969.1">
    <property type="nucleotide sequence ID" value="NZ_AMZN01000070.1"/>
</dbReference>
<evidence type="ECO:0000259" key="16">
    <source>
        <dbReference type="PROSITE" id="PS50109"/>
    </source>
</evidence>
<feature type="modified residue" description="4-aspartylphosphate" evidence="12">
    <location>
        <position position="1144"/>
    </location>
</feature>
<keyword evidence="8" id="KW-0902">Two-component regulatory system</keyword>
<dbReference type="GO" id="GO:0005524">
    <property type="term" value="F:ATP binding"/>
    <property type="evidence" value="ECO:0007669"/>
    <property type="project" value="UniProtKB-KW"/>
</dbReference>
<evidence type="ECO:0000256" key="10">
    <source>
        <dbReference type="ARBA" id="ARBA00023125"/>
    </source>
</evidence>
<dbReference type="GO" id="GO:0043565">
    <property type="term" value="F:sequence-specific DNA binding"/>
    <property type="evidence" value="ECO:0007669"/>
    <property type="project" value="InterPro"/>
</dbReference>
<dbReference type="SMART" id="SM00388">
    <property type="entry name" value="HisKA"/>
    <property type="match status" value="1"/>
</dbReference>
<proteinExistence type="predicted"/>
<dbReference type="SUPFAM" id="SSF50978">
    <property type="entry name" value="WD40 repeat-like"/>
    <property type="match status" value="1"/>
</dbReference>
<dbReference type="eggNOG" id="COG3292">
    <property type="taxonomic scope" value="Bacteria"/>
</dbReference>
<dbReference type="GO" id="GO:0000155">
    <property type="term" value="F:phosphorelay sensor kinase activity"/>
    <property type="evidence" value="ECO:0007669"/>
    <property type="project" value="InterPro"/>
</dbReference>
<dbReference type="Gene3D" id="2.60.40.10">
    <property type="entry name" value="Immunoglobulins"/>
    <property type="match status" value="1"/>
</dbReference>
<evidence type="ECO:0000256" key="14">
    <source>
        <dbReference type="SAM" id="SignalP"/>
    </source>
</evidence>
<dbReference type="Proteomes" id="UP000011135">
    <property type="component" value="Unassembled WGS sequence"/>
</dbReference>
<dbReference type="EMBL" id="AMZN01000070">
    <property type="protein sequence ID" value="ELR69591.1"/>
    <property type="molecule type" value="Genomic_DNA"/>
</dbReference>
<dbReference type="PRINTS" id="PR00344">
    <property type="entry name" value="BCTRLSENSOR"/>
</dbReference>
<dbReference type="InterPro" id="IPR018062">
    <property type="entry name" value="HTH_AraC-typ_CS"/>
</dbReference>
<evidence type="ECO:0000256" key="5">
    <source>
        <dbReference type="ARBA" id="ARBA00022741"/>
    </source>
</evidence>
<keyword evidence="3 12" id="KW-0597">Phosphoprotein</keyword>
<dbReference type="PANTHER" id="PTHR43547:SF2">
    <property type="entry name" value="HYBRID SIGNAL TRANSDUCTION HISTIDINE KINASE C"/>
    <property type="match status" value="1"/>
</dbReference>
<dbReference type="Gene3D" id="2.130.10.10">
    <property type="entry name" value="YVTN repeat-like/Quinoprotein amine dehydrogenase"/>
    <property type="match status" value="2"/>
</dbReference>
<evidence type="ECO:0000256" key="7">
    <source>
        <dbReference type="ARBA" id="ARBA00022840"/>
    </source>
</evidence>
<evidence type="ECO:0000256" key="9">
    <source>
        <dbReference type="ARBA" id="ARBA00023015"/>
    </source>
</evidence>
<keyword evidence="6" id="KW-0418">Kinase</keyword>
<dbReference type="SUPFAM" id="SSF52172">
    <property type="entry name" value="CheY-like"/>
    <property type="match status" value="1"/>
</dbReference>
<dbReference type="InterPro" id="IPR003661">
    <property type="entry name" value="HisK_dim/P_dom"/>
</dbReference>
<dbReference type="SUPFAM" id="SSF46689">
    <property type="entry name" value="Homeodomain-like"/>
    <property type="match status" value="1"/>
</dbReference>
<keyword evidence="19" id="KW-1185">Reference proteome</keyword>
<evidence type="ECO:0000256" key="8">
    <source>
        <dbReference type="ARBA" id="ARBA00023012"/>
    </source>
</evidence>
<protein>
    <recommendedName>
        <fullName evidence="2">histidine kinase</fullName>
        <ecNumber evidence="2">2.7.13.3</ecNumber>
    </recommendedName>
</protein>
<feature type="domain" description="HTH araC/xylS-type" evidence="15">
    <location>
        <begin position="1243"/>
        <end position="1342"/>
    </location>
</feature>
<dbReference type="PANTHER" id="PTHR43547">
    <property type="entry name" value="TWO-COMPONENT HISTIDINE KINASE"/>
    <property type="match status" value="1"/>
</dbReference>
<dbReference type="Gene3D" id="1.10.10.60">
    <property type="entry name" value="Homeodomain-like"/>
    <property type="match status" value="1"/>
</dbReference>
<dbReference type="PROSITE" id="PS50109">
    <property type="entry name" value="HIS_KIN"/>
    <property type="match status" value="1"/>
</dbReference>
<feature type="domain" description="Response regulatory" evidence="17">
    <location>
        <begin position="1096"/>
        <end position="1211"/>
    </location>
</feature>
<keyword evidence="14" id="KW-0732">Signal</keyword>
<gene>
    <name evidence="18" type="ORF">C900_04816</name>
</gene>
<accession>L8JKY1</accession>
<dbReference type="SMART" id="SM00448">
    <property type="entry name" value="REC"/>
    <property type="match status" value="1"/>
</dbReference>
<feature type="domain" description="Histidine kinase" evidence="16">
    <location>
        <begin position="821"/>
        <end position="1055"/>
    </location>
</feature>
<dbReference type="InterPro" id="IPR015943">
    <property type="entry name" value="WD40/YVTN_repeat-like_dom_sf"/>
</dbReference>
<dbReference type="CDD" id="cd00082">
    <property type="entry name" value="HisKA"/>
    <property type="match status" value="1"/>
</dbReference>
<dbReference type="CDD" id="cd17574">
    <property type="entry name" value="REC_OmpR"/>
    <property type="match status" value="1"/>
</dbReference>
<dbReference type="InterPro" id="IPR001789">
    <property type="entry name" value="Sig_transdc_resp-reg_receiver"/>
</dbReference>
<evidence type="ECO:0000259" key="17">
    <source>
        <dbReference type="PROSITE" id="PS50110"/>
    </source>
</evidence>
<dbReference type="Pfam" id="PF00512">
    <property type="entry name" value="HisKA"/>
    <property type="match status" value="1"/>
</dbReference>
<dbReference type="EC" id="2.7.13.3" evidence="2"/>
<keyword evidence="7" id="KW-0067">ATP-binding</keyword>
<evidence type="ECO:0000256" key="1">
    <source>
        <dbReference type="ARBA" id="ARBA00000085"/>
    </source>
</evidence>
<evidence type="ECO:0000256" key="3">
    <source>
        <dbReference type="ARBA" id="ARBA00022553"/>
    </source>
</evidence>
<dbReference type="InterPro" id="IPR009057">
    <property type="entry name" value="Homeodomain-like_sf"/>
</dbReference>
<dbReference type="Pfam" id="PF12833">
    <property type="entry name" value="HTH_18"/>
    <property type="match status" value="1"/>
</dbReference>
<feature type="coiled-coil region" evidence="13">
    <location>
        <begin position="780"/>
        <end position="814"/>
    </location>
</feature>
<dbReference type="InterPro" id="IPR013783">
    <property type="entry name" value="Ig-like_fold"/>
</dbReference>
<dbReference type="SMART" id="SM00387">
    <property type="entry name" value="HATPase_c"/>
    <property type="match status" value="1"/>
</dbReference>
<dbReference type="InterPro" id="IPR003594">
    <property type="entry name" value="HATPase_dom"/>
</dbReference>
<dbReference type="eggNOG" id="COG0745">
    <property type="taxonomic scope" value="Bacteria"/>
</dbReference>
<dbReference type="FunFam" id="1.10.287.130:FF:000045">
    <property type="entry name" value="Two-component system sensor histidine kinase/response regulator"/>
    <property type="match status" value="1"/>
</dbReference>
<dbReference type="Gene3D" id="3.40.50.2300">
    <property type="match status" value="1"/>
</dbReference>
<reference evidence="18 19" key="1">
    <citation type="submission" date="2012-12" db="EMBL/GenBank/DDBJ databases">
        <title>Genome assembly of Fulvivirga imtechensis AK7.</title>
        <authorList>
            <person name="Nupur N."/>
            <person name="Khatri I."/>
            <person name="Kumar R."/>
            <person name="Subramanian S."/>
            <person name="Pinnaka A."/>
        </authorList>
    </citation>
    <scope>NUCLEOTIDE SEQUENCE [LARGE SCALE GENOMIC DNA]</scope>
    <source>
        <strain evidence="18 19">AK7</strain>
    </source>
</reference>
<keyword evidence="9" id="KW-0805">Transcription regulation</keyword>
<keyword evidence="13" id="KW-0175">Coiled coil</keyword>
<evidence type="ECO:0000313" key="19">
    <source>
        <dbReference type="Proteomes" id="UP000011135"/>
    </source>
</evidence>
<evidence type="ECO:0000256" key="2">
    <source>
        <dbReference type="ARBA" id="ARBA00012438"/>
    </source>
</evidence>
<evidence type="ECO:0000256" key="12">
    <source>
        <dbReference type="PROSITE-ProRule" id="PRU00169"/>
    </source>
</evidence>
<feature type="chain" id="PRO_5003993850" description="histidine kinase" evidence="14">
    <location>
        <begin position="21"/>
        <end position="1359"/>
    </location>
</feature>
<dbReference type="SUPFAM" id="SSF55874">
    <property type="entry name" value="ATPase domain of HSP90 chaperone/DNA topoisomerase II/histidine kinase"/>
    <property type="match status" value="1"/>
</dbReference>
<dbReference type="InterPro" id="IPR036322">
    <property type="entry name" value="WD40_repeat_dom_sf"/>
</dbReference>
<evidence type="ECO:0000256" key="13">
    <source>
        <dbReference type="SAM" id="Coils"/>
    </source>
</evidence>
<evidence type="ECO:0000313" key="18">
    <source>
        <dbReference type="EMBL" id="ELR69591.1"/>
    </source>
</evidence>
<sequence length="1359" mass="154550">MLLRLILIFFTCIYSSTATAVISLQPQNTYGLPHIQNYLPADHQGHPQSWWITQSREGLMYFANNMGVLEFDGVSWRTLALPDQKRAINVAIDHENNIYTTTIDDFGRFISDSKGKLVYKSLFADIKASYSDFGWMIDTWTTDDGVYFISAKYIFLLNRYGEYRVWGAEKQSFYKSFLVNDQLYVLKSGEGLQIIKNNVLIPLSGTDIFSKDKSLVLFSEDGKSLVIGRENGNFYKYHNSQLVHLFNLNTNYKVNASFQSLAVLQNDLWALATDQGIVLFNSDGNVKQVLNGGAGLPGSLITGLFLDRDKILWAVLDNGISKIHTSSPYTFFDKKSGISETAMEIIQHQGIIYCATTEGLLYLNCQSEKNTFHKIPGLKTPVWDLHSDGEILLAATSEGLFQIKNNKAHPVEAYTNNAFVIHPSMLDPKIFFIGGSFGLIVLKHTDKDTWERSGDITISKTADTFFWLYEEYPGRLWASGWTGGLYALTFNRGCTTNREDCLRPTIESYTIRNGLERGQENQMFRVKNHLVFASSSKILRFNKEQNRFHPDQSFNGIPLDSTSLILALKELQNGQVIVCSASPDECFLGTPDENGKYHWDSDYFFRLVNSPIYDIYSDGYHIWMSGANGVAHYDMQKEVPKDANFNTLIRKVSINSDSTLFFGQDLNYQPPILSYGINKLRLEFSATTYTDHYSTQFSYWLEGLDDEWSDWTIENQKDYTHLPEGDYTFYVKAKNVYGSIGSTDMYSFTILPPWYRTLWAYISYVVIVSFMIFGIVKWRSQQLEKDKKKLENIIQVRTAELARKNEQLKELDQMKSRFFANISHEFRTPLTLILGPLEQFLADRDVSSADYLRWQVMTKNAKRLQQLINQLLDLSKLESGKLTLHLKKGDVFRFVKAIAASFSSMGQSNRIQYTQNIPDESILAYFDPDKLEKIISNLLSNAFKFTESYGKVIIEAYVSSSQQEMQPGSSKNNAKEHGWLHIHVQDTGKGIKAHHLSKLFDRFYQADDSDTREKEGSGIGLALVKELVDLHGGTVEVESEENIGTIFKIALPIGKKYFTEEQVSEELHNAYEATAALTEEITEDISIETGEKLLPLVLIVEDNIDLRNYVKECLGHEYTYVEAMNGAEGLKKAQKHMPDLIITDLMMPGMGGTALCKKIKSDGLLGHIPVIMLTAKSGVGEKVDGLKTGADDYITKPFNVEELKVRVKNLMEQRKMLRERYQKEIRVLPGNVTVNSMDEQFLKKALAVVERSMSDPDFGIDHLLDALNTSRTHLHRKLKAITGQSASEFIRTIRLKRAAQLLEKDSNVISQIGYEVGFNDHSYFTKCFKKYFNMSPSEFAAQAKIKHQQTENKGTKTTD</sequence>
<dbReference type="Pfam" id="PF02518">
    <property type="entry name" value="HATPase_c"/>
    <property type="match status" value="1"/>
</dbReference>
<dbReference type="OrthoDB" id="9806995at2"/>
<dbReference type="SUPFAM" id="SSF47384">
    <property type="entry name" value="Homodimeric domain of signal transducing histidine kinase"/>
    <property type="match status" value="1"/>
</dbReference>
<dbReference type="CDD" id="cd16922">
    <property type="entry name" value="HATPase_EvgS-ArcB-TorS-like"/>
    <property type="match status" value="1"/>
</dbReference>